<keyword evidence="1" id="KW-0547">Nucleotide-binding</keyword>
<accession>A0ABW4F7R2</accession>
<keyword evidence="5" id="KW-1185">Reference proteome</keyword>
<name>A0ABW4F7R2_9PSEU</name>
<dbReference type="Pfam" id="PF00196">
    <property type="entry name" value="GerE"/>
    <property type="match status" value="1"/>
</dbReference>
<dbReference type="InterPro" id="IPR036388">
    <property type="entry name" value="WH-like_DNA-bd_sf"/>
</dbReference>
<dbReference type="SMART" id="SM00421">
    <property type="entry name" value="HTH_LUXR"/>
    <property type="match status" value="1"/>
</dbReference>
<sequence>MLDRLLDAVRWGGSGALVVRGEPGVGKTALLDHMVVRASGMRVLRAAGVQSEMELAFAGLHQLCAPILESADRLPGHQRDALRTALGLSGGEAPNRFLVGLAALGLFAEAARERPLVCVVDDAQWLDRASALALGFAARRLGSESVAIVFGVREPDGTPELTGLPELAVAGLPHDEARALLSAALPGRVDEEVLDRIVAETQGNPLALLELPRGLTAAELAGGFGLPDAKGLTSRIEESYRQRLSTLPTETRRLLLVAAAEPLGEPMLVWRAAERLGIGVEAMTPATAAGLLQIAAQVRFRHPLVRSAVYRAASPKERRGAHRVLAAVTDPDVDPDRRAWHAAQATTGPDEDVATELERSAVRARARGGPAAAAAFLERSAELTQDPARRAERALAAAQAKHQAGAPDAARCLLSLAMAGPLDTLQRALADLLRAQIAFAVRRGGDAPPLLLNAAKQLEPLDARLARETHLDALSAAWFAGTCVREAAEAARAAPPAPGPPDAADLLLEGFATRFTDGYAAGAPRLKQALLAFRSPDLPGAVGLRWGWLACITARDLWDDEGWEVLATRYVELARDAGALTVLPLALSLRIVVHSFLGELSAAASLTHEVETISEATGNPVVPYGAVLLAAWQGREAEADEVMSAATRQLVQRGEGVGLSIAGWARALLANSLGRSQDALAAAEQAGDRPAGVGLAPWGVLVELIEAAARRGMVERATAALGQLSEATRASGTEWALGVEARSRALMSEDETAERLYGEAIDRLGRTRVRGELARTHLLYGEWLRRERRRRDAREQLRTAHEMFTTMGMEAFAERAARELQATGQRLSSRTAETSGEMTAQEAQIVRLVREGLSNSEVGARLFLSPRTVEWHLRRIFSKLQITSRKQLLR</sequence>
<dbReference type="EMBL" id="JBHUCO010000068">
    <property type="protein sequence ID" value="MFD1523648.1"/>
    <property type="molecule type" value="Genomic_DNA"/>
</dbReference>
<reference evidence="5" key="1">
    <citation type="journal article" date="2019" name="Int. J. Syst. Evol. Microbiol.">
        <title>The Global Catalogue of Microorganisms (GCM) 10K type strain sequencing project: providing services to taxonomists for standard genome sequencing and annotation.</title>
        <authorList>
            <consortium name="The Broad Institute Genomics Platform"/>
            <consortium name="The Broad Institute Genome Sequencing Center for Infectious Disease"/>
            <person name="Wu L."/>
            <person name="Ma J."/>
        </authorList>
    </citation>
    <scope>NUCLEOTIDE SEQUENCE [LARGE SCALE GENOMIC DNA]</scope>
    <source>
        <strain evidence="5">CCM 7043</strain>
    </source>
</reference>
<dbReference type="PROSITE" id="PS50043">
    <property type="entry name" value="HTH_LUXR_2"/>
    <property type="match status" value="1"/>
</dbReference>
<dbReference type="RefSeq" id="WP_344722994.1">
    <property type="nucleotide sequence ID" value="NZ_BAAAUS010000016.1"/>
</dbReference>
<dbReference type="GO" id="GO:0005524">
    <property type="term" value="F:ATP binding"/>
    <property type="evidence" value="ECO:0007669"/>
    <property type="project" value="UniProtKB-KW"/>
</dbReference>
<dbReference type="PANTHER" id="PTHR16305">
    <property type="entry name" value="TESTICULAR SOLUBLE ADENYLYL CYCLASE"/>
    <property type="match status" value="1"/>
</dbReference>
<dbReference type="Pfam" id="PF13191">
    <property type="entry name" value="AAA_16"/>
    <property type="match status" value="1"/>
</dbReference>
<evidence type="ECO:0000313" key="4">
    <source>
        <dbReference type="EMBL" id="MFD1523648.1"/>
    </source>
</evidence>
<organism evidence="4 5">
    <name type="scientific">Pseudonocardia yunnanensis</name>
    <dbReference type="NCBI Taxonomy" id="58107"/>
    <lineage>
        <taxon>Bacteria</taxon>
        <taxon>Bacillati</taxon>
        <taxon>Actinomycetota</taxon>
        <taxon>Actinomycetes</taxon>
        <taxon>Pseudonocardiales</taxon>
        <taxon>Pseudonocardiaceae</taxon>
        <taxon>Pseudonocardia</taxon>
    </lineage>
</organism>
<feature type="domain" description="HTH luxR-type" evidence="3">
    <location>
        <begin position="831"/>
        <end position="890"/>
    </location>
</feature>
<evidence type="ECO:0000256" key="2">
    <source>
        <dbReference type="ARBA" id="ARBA00022840"/>
    </source>
</evidence>
<evidence type="ECO:0000259" key="3">
    <source>
        <dbReference type="PROSITE" id="PS50043"/>
    </source>
</evidence>
<comment type="caution">
    <text evidence="4">The sequence shown here is derived from an EMBL/GenBank/DDBJ whole genome shotgun (WGS) entry which is preliminary data.</text>
</comment>
<gene>
    <name evidence="4" type="ORF">ACFSJD_39620</name>
</gene>
<proteinExistence type="predicted"/>
<dbReference type="SUPFAM" id="SSF46894">
    <property type="entry name" value="C-terminal effector domain of the bipartite response regulators"/>
    <property type="match status" value="1"/>
</dbReference>
<dbReference type="PRINTS" id="PR00038">
    <property type="entry name" value="HTHLUXR"/>
</dbReference>
<dbReference type="InterPro" id="IPR016032">
    <property type="entry name" value="Sig_transdc_resp-reg_C-effctor"/>
</dbReference>
<dbReference type="InterPro" id="IPR027417">
    <property type="entry name" value="P-loop_NTPase"/>
</dbReference>
<evidence type="ECO:0000313" key="5">
    <source>
        <dbReference type="Proteomes" id="UP001597114"/>
    </source>
</evidence>
<dbReference type="PROSITE" id="PS00622">
    <property type="entry name" value="HTH_LUXR_1"/>
    <property type="match status" value="1"/>
</dbReference>
<evidence type="ECO:0000256" key="1">
    <source>
        <dbReference type="ARBA" id="ARBA00022741"/>
    </source>
</evidence>
<dbReference type="InterPro" id="IPR041664">
    <property type="entry name" value="AAA_16"/>
</dbReference>
<dbReference type="CDD" id="cd06170">
    <property type="entry name" value="LuxR_C_like"/>
    <property type="match status" value="1"/>
</dbReference>
<dbReference type="PANTHER" id="PTHR16305:SF35">
    <property type="entry name" value="TRANSCRIPTIONAL ACTIVATOR DOMAIN"/>
    <property type="match status" value="1"/>
</dbReference>
<dbReference type="InterPro" id="IPR000792">
    <property type="entry name" value="Tscrpt_reg_LuxR_C"/>
</dbReference>
<dbReference type="SUPFAM" id="SSF52540">
    <property type="entry name" value="P-loop containing nucleoside triphosphate hydrolases"/>
    <property type="match status" value="1"/>
</dbReference>
<protein>
    <submittedName>
        <fullName evidence="4">ATP-binding protein</fullName>
    </submittedName>
</protein>
<dbReference type="Gene3D" id="1.10.10.10">
    <property type="entry name" value="Winged helix-like DNA-binding domain superfamily/Winged helix DNA-binding domain"/>
    <property type="match status" value="1"/>
</dbReference>
<dbReference type="Proteomes" id="UP001597114">
    <property type="component" value="Unassembled WGS sequence"/>
</dbReference>
<keyword evidence="2 4" id="KW-0067">ATP-binding</keyword>